<dbReference type="EMBL" id="QEWV01000007">
    <property type="protein sequence ID" value="PWD90807.1"/>
    <property type="molecule type" value="Genomic_DNA"/>
</dbReference>
<dbReference type="RefSeq" id="WP_109202048.1">
    <property type="nucleotide sequence ID" value="NZ_QEWS01000008.1"/>
</dbReference>
<evidence type="ECO:0000313" key="6">
    <source>
        <dbReference type="Proteomes" id="UP000245059"/>
    </source>
</evidence>
<keyword evidence="7" id="KW-1185">Reference proteome</keyword>
<sequence length="173" mass="20021">MPKQIPSKETTTSANIDHEALLIRPLSRPEDFHSLIQIWLESSIEAHPFISESYWRSKAADICNIYLPAADTYMAVIEREIVGFYAIYQQQLAALFVKPEMQHHGIGTRLLEDAKERFASQWGHLETKVYSQNQRAVQFYLHHGFTIQNEIVEEATQEVELILCYHAADYPQD</sequence>
<dbReference type="Pfam" id="PF13673">
    <property type="entry name" value="Acetyltransf_10"/>
    <property type="match status" value="1"/>
</dbReference>
<feature type="domain" description="N-acetyltransferase" evidence="3">
    <location>
        <begin position="21"/>
        <end position="168"/>
    </location>
</feature>
<reference evidence="6 7" key="2">
    <citation type="submission" date="2018-05" db="EMBL/GenBank/DDBJ databases">
        <title>Ignatzschineria dubaiensis sp. nov., isolated from necrotic foot tissues of dromedaries (Camelus dromedarius) and associated maggots in Dubai, United Arab Emirates.</title>
        <authorList>
            <person name="Tsang C.C."/>
            <person name="Tang J.Y.M."/>
            <person name="Fong J.Y.H."/>
            <person name="Kinne J."/>
            <person name="Lee H.H."/>
            <person name="Joseph M."/>
            <person name="Jose S."/>
            <person name="Schuster R.K."/>
            <person name="Tang Y."/>
            <person name="Sivakumar S."/>
            <person name="Chen J.H.K."/>
            <person name="Teng J.L.L."/>
            <person name="Lau S.K.P."/>
            <person name="Wernery U."/>
            <person name="Woo P.C.Y."/>
        </authorList>
    </citation>
    <scope>NUCLEOTIDE SEQUENCE [LARGE SCALE GENOMIC DNA]</scope>
    <source>
        <strain evidence="6">UAE-HKU57</strain>
        <strain evidence="7">UAE-HKU58</strain>
    </source>
</reference>
<name>A0A2U2ALE0_9GAMM</name>
<dbReference type="OrthoDB" id="9789605at2"/>
<dbReference type="InterPro" id="IPR016181">
    <property type="entry name" value="Acyl_CoA_acyltransferase"/>
</dbReference>
<keyword evidence="1 4" id="KW-0808">Transferase</keyword>
<dbReference type="Proteomes" id="UP000245217">
    <property type="component" value="Unassembled WGS sequence"/>
</dbReference>
<dbReference type="InterPro" id="IPR000182">
    <property type="entry name" value="GNAT_dom"/>
</dbReference>
<evidence type="ECO:0000256" key="2">
    <source>
        <dbReference type="ARBA" id="ARBA00023315"/>
    </source>
</evidence>
<proteinExistence type="predicted"/>
<reference evidence="4" key="1">
    <citation type="journal article" date="2018" name="Genome Announc.">
        <title>Ignatzschineria cameli sp. nov., isolated from necrotic foot tissue of dromedaries (Camelus dromedarius) and associated maggots (Wohlfahrtia species) in Dubai.</title>
        <authorList>
            <person name="Tsang C.C."/>
            <person name="Tang J.Y."/>
            <person name="Fong J.Y."/>
            <person name="Kinne J."/>
            <person name="Lee H.H."/>
            <person name="Joseph M."/>
            <person name="Jose S."/>
            <person name="Schuster R.K."/>
            <person name="Tang Y."/>
            <person name="Sivakumar S."/>
            <person name="Chen J.H."/>
            <person name="Teng J.L."/>
            <person name="Lau S.K."/>
            <person name="Wernery U."/>
            <person name="Woo P.C."/>
        </authorList>
    </citation>
    <scope>NUCLEOTIDE SEQUENCE</scope>
    <source>
        <strain evidence="4">UAE-HKU57</strain>
        <strain evidence="5">UAE-HKU58</strain>
    </source>
</reference>
<keyword evidence="2" id="KW-0012">Acyltransferase</keyword>
<dbReference type="CDD" id="cd04301">
    <property type="entry name" value="NAT_SF"/>
    <property type="match status" value="1"/>
</dbReference>
<dbReference type="PANTHER" id="PTHR43800:SF1">
    <property type="entry name" value="PEPTIDYL-LYSINE N-ACETYLTRANSFERASE YJAB"/>
    <property type="match status" value="1"/>
</dbReference>
<protein>
    <submittedName>
        <fullName evidence="4">N-acetyltransferase</fullName>
    </submittedName>
</protein>
<evidence type="ECO:0000313" key="5">
    <source>
        <dbReference type="EMBL" id="PWD90807.1"/>
    </source>
</evidence>
<dbReference type="PANTHER" id="PTHR43800">
    <property type="entry name" value="PEPTIDYL-LYSINE N-ACETYLTRANSFERASE YJAB"/>
    <property type="match status" value="1"/>
</dbReference>
<evidence type="ECO:0000259" key="3">
    <source>
        <dbReference type="PROSITE" id="PS51186"/>
    </source>
</evidence>
<dbReference type="NCBIfam" id="NF007853">
    <property type="entry name" value="PRK10562.1"/>
    <property type="match status" value="1"/>
</dbReference>
<organism evidence="4 6">
    <name type="scientific">Ignatzschineria cameli</name>
    <dbReference type="NCBI Taxonomy" id="2182793"/>
    <lineage>
        <taxon>Bacteria</taxon>
        <taxon>Pseudomonadati</taxon>
        <taxon>Pseudomonadota</taxon>
        <taxon>Gammaproteobacteria</taxon>
        <taxon>Cardiobacteriales</taxon>
        <taxon>Ignatzschineriaceae</taxon>
        <taxon>Ignatzschineria</taxon>
    </lineage>
</organism>
<accession>A0A2U2ALE0</accession>
<dbReference type="EMBL" id="QEWW01000006">
    <property type="protein sequence ID" value="PWD83967.1"/>
    <property type="molecule type" value="Genomic_DNA"/>
</dbReference>
<dbReference type="Gene3D" id="3.40.630.30">
    <property type="match status" value="1"/>
</dbReference>
<evidence type="ECO:0000313" key="4">
    <source>
        <dbReference type="EMBL" id="PWD83967.1"/>
    </source>
</evidence>
<comment type="caution">
    <text evidence="4">The sequence shown here is derived from an EMBL/GenBank/DDBJ whole genome shotgun (WGS) entry which is preliminary data.</text>
</comment>
<evidence type="ECO:0000313" key="7">
    <source>
        <dbReference type="Proteomes" id="UP000245217"/>
    </source>
</evidence>
<dbReference type="SUPFAM" id="SSF55729">
    <property type="entry name" value="Acyl-CoA N-acyltransferases (Nat)"/>
    <property type="match status" value="1"/>
</dbReference>
<dbReference type="PROSITE" id="PS51186">
    <property type="entry name" value="GNAT"/>
    <property type="match status" value="1"/>
</dbReference>
<dbReference type="GO" id="GO:0016747">
    <property type="term" value="F:acyltransferase activity, transferring groups other than amino-acyl groups"/>
    <property type="evidence" value="ECO:0007669"/>
    <property type="project" value="InterPro"/>
</dbReference>
<gene>
    <name evidence="4" type="ORF">DC077_08095</name>
    <name evidence="5" type="ORF">DC078_08070</name>
</gene>
<evidence type="ECO:0000256" key="1">
    <source>
        <dbReference type="ARBA" id="ARBA00022679"/>
    </source>
</evidence>
<dbReference type="AlphaFoldDB" id="A0A2U2ALE0"/>
<dbReference type="Proteomes" id="UP000245059">
    <property type="component" value="Unassembled WGS sequence"/>
</dbReference>